<dbReference type="Proteomes" id="UP000198929">
    <property type="component" value="Unassembled WGS sequence"/>
</dbReference>
<proteinExistence type="predicted"/>
<dbReference type="AlphaFoldDB" id="A0A1H9QPR5"/>
<gene>
    <name evidence="1" type="ORF">SAMN05661109_00628</name>
</gene>
<protein>
    <submittedName>
        <fullName evidence="1">Uncharacterized protein</fullName>
    </submittedName>
</protein>
<sequence>MVVGQNSEHMNIFIANNLDGLGFSDGRIASMVADAEAGAGSPDRLDHPVAEFFLTSSF</sequence>
<organism evidence="1 2">
    <name type="scientific">Corynebacterium cystitidis DSM 20524</name>
    <dbReference type="NCBI Taxonomy" id="1121357"/>
    <lineage>
        <taxon>Bacteria</taxon>
        <taxon>Bacillati</taxon>
        <taxon>Actinomycetota</taxon>
        <taxon>Actinomycetes</taxon>
        <taxon>Mycobacteriales</taxon>
        <taxon>Corynebacteriaceae</taxon>
        <taxon>Corynebacterium</taxon>
    </lineage>
</organism>
<accession>A0A1H9QPR5</accession>
<evidence type="ECO:0000313" key="1">
    <source>
        <dbReference type="EMBL" id="SER62496.1"/>
    </source>
</evidence>
<dbReference type="EMBL" id="FOGQ01000002">
    <property type="protein sequence ID" value="SER62496.1"/>
    <property type="molecule type" value="Genomic_DNA"/>
</dbReference>
<reference evidence="2" key="1">
    <citation type="submission" date="2016-10" db="EMBL/GenBank/DDBJ databases">
        <authorList>
            <person name="Varghese N."/>
            <person name="Submissions S."/>
        </authorList>
    </citation>
    <scope>NUCLEOTIDE SEQUENCE [LARGE SCALE GENOMIC DNA]</scope>
    <source>
        <strain evidence="2">DSM 20524</strain>
    </source>
</reference>
<keyword evidence="2" id="KW-1185">Reference proteome</keyword>
<evidence type="ECO:0000313" key="2">
    <source>
        <dbReference type="Proteomes" id="UP000198929"/>
    </source>
</evidence>
<name>A0A1H9QPR5_9CORY</name>